<keyword evidence="4" id="KW-1185">Reference proteome</keyword>
<dbReference type="InterPro" id="IPR036429">
    <property type="entry name" value="SpoA-like_sf"/>
</dbReference>
<dbReference type="InterPro" id="IPR001172">
    <property type="entry name" value="FliN_T3SS_HrcQb"/>
</dbReference>
<evidence type="ECO:0000259" key="2">
    <source>
        <dbReference type="Pfam" id="PF01052"/>
    </source>
</evidence>
<dbReference type="NCBIfam" id="TIGR02551">
    <property type="entry name" value="SpaO_YscQ"/>
    <property type="match status" value="1"/>
</dbReference>
<dbReference type="PRINTS" id="PR00956">
    <property type="entry name" value="FLGMOTORFLIN"/>
</dbReference>
<protein>
    <submittedName>
        <fullName evidence="3">Type III secretion system cytoplasmic ring protein SctQ</fullName>
    </submittedName>
</protein>
<evidence type="ECO:0000313" key="3">
    <source>
        <dbReference type="EMBL" id="MFC4727764.1"/>
    </source>
</evidence>
<dbReference type="InterPro" id="IPR001543">
    <property type="entry name" value="FliN-like_C"/>
</dbReference>
<dbReference type="Gene3D" id="2.30.330.10">
    <property type="entry name" value="SpoA-like"/>
    <property type="match status" value="1"/>
</dbReference>
<dbReference type="Proteomes" id="UP001595892">
    <property type="component" value="Unassembled WGS sequence"/>
</dbReference>
<dbReference type="EMBL" id="JBHSGG010000016">
    <property type="protein sequence ID" value="MFC4727764.1"/>
    <property type="molecule type" value="Genomic_DNA"/>
</dbReference>
<comment type="similarity">
    <text evidence="1">Belongs to the FliN/MopA/SpaO family.</text>
</comment>
<accession>A0ABV9NK19</accession>
<evidence type="ECO:0000256" key="1">
    <source>
        <dbReference type="ARBA" id="ARBA00009226"/>
    </source>
</evidence>
<comment type="caution">
    <text evidence="3">The sequence shown here is derived from an EMBL/GenBank/DDBJ whole genome shotgun (WGS) entry which is preliminary data.</text>
</comment>
<feature type="domain" description="Flagellar motor switch protein FliN-like C-terminal" evidence="2">
    <location>
        <begin position="63"/>
        <end position="129"/>
    </location>
</feature>
<dbReference type="InterPro" id="IPR013385">
    <property type="entry name" value="T3SS_SpaO/YscQ/SpaO"/>
</dbReference>
<dbReference type="Pfam" id="PF01052">
    <property type="entry name" value="FliMN_C"/>
    <property type="match status" value="1"/>
</dbReference>
<reference evidence="4" key="1">
    <citation type="journal article" date="2019" name="Int. J. Syst. Evol. Microbiol.">
        <title>The Global Catalogue of Microorganisms (GCM) 10K type strain sequencing project: providing services to taxonomists for standard genome sequencing and annotation.</title>
        <authorList>
            <consortium name="The Broad Institute Genomics Platform"/>
            <consortium name="The Broad Institute Genome Sequencing Center for Infectious Disease"/>
            <person name="Wu L."/>
            <person name="Ma J."/>
        </authorList>
    </citation>
    <scope>NUCLEOTIDE SEQUENCE [LARGE SCALE GENOMIC DNA]</scope>
    <source>
        <strain evidence="4">CGMCC 1.13574</strain>
    </source>
</reference>
<organism evidence="3 4">
    <name type="scientific">Coralloluteibacterium thermophilum</name>
    <dbReference type="NCBI Taxonomy" id="2707049"/>
    <lineage>
        <taxon>Bacteria</taxon>
        <taxon>Pseudomonadati</taxon>
        <taxon>Pseudomonadota</taxon>
        <taxon>Gammaproteobacteria</taxon>
        <taxon>Lysobacterales</taxon>
        <taxon>Lysobacteraceae</taxon>
        <taxon>Coralloluteibacterium</taxon>
    </lineage>
</organism>
<name>A0ABV9NK19_9GAMM</name>
<gene>
    <name evidence="3" type="primary">sctQ</name>
    <name evidence="3" type="ORF">ACFO3Q_06220</name>
</gene>
<evidence type="ECO:0000313" key="4">
    <source>
        <dbReference type="Proteomes" id="UP001595892"/>
    </source>
</evidence>
<dbReference type="PANTHER" id="PTHR30034:SF6">
    <property type="entry name" value="YOP PROTEINS TRANSLOCATION PROTEIN Q"/>
    <property type="match status" value="1"/>
</dbReference>
<dbReference type="PANTHER" id="PTHR30034">
    <property type="entry name" value="FLAGELLAR MOTOR SWITCH PROTEIN FLIM"/>
    <property type="match status" value="1"/>
</dbReference>
<feature type="non-terminal residue" evidence="3">
    <location>
        <position position="1"/>
    </location>
</feature>
<proteinExistence type="inferred from homology"/>
<dbReference type="RefSeq" id="WP_377003779.1">
    <property type="nucleotide sequence ID" value="NZ_JBHSGG010000016.1"/>
</dbReference>
<sequence>VRAVPLHGGAHWLVEPVAEGWRAQAATEDPFPVETVMDDVQNPAPEGAEAPAAPDAAAVAAALPVQLEFELGRCAMTLGELGALQPGYVFPLPLPAEGANVVVRANGREVARGEVVAVGETLGVRLLNWLGPAHGLQ</sequence>
<dbReference type="SUPFAM" id="SSF101801">
    <property type="entry name" value="Surface presentation of antigens (SPOA)"/>
    <property type="match status" value="1"/>
</dbReference>